<dbReference type="OrthoDB" id="2355at2759"/>
<accession>A0A835RIR2</accession>
<dbReference type="Proteomes" id="UP000639772">
    <property type="component" value="Unassembled WGS sequence"/>
</dbReference>
<evidence type="ECO:0000313" key="2">
    <source>
        <dbReference type="Proteomes" id="UP000639772"/>
    </source>
</evidence>
<proteinExistence type="predicted"/>
<dbReference type="EMBL" id="JADCNM010000004">
    <property type="protein sequence ID" value="KAG0487053.1"/>
    <property type="molecule type" value="Genomic_DNA"/>
</dbReference>
<evidence type="ECO:0000313" key="1">
    <source>
        <dbReference type="EMBL" id="KAG0487053.1"/>
    </source>
</evidence>
<sequence length="136" mass="15305">MKFLCYMGTEGPANIRFPTICDGPSCEQKRRSFNAVNTLVRWPWQLLRDGLSFLLFRSKSKSLENFVADPWSMRRSLSFCSSGSKPISGGKTARDSLEFVQWHNGGGLYHRTALIEHSVRIGIGAIVHEEAIVELT</sequence>
<reference evidence="1 2" key="1">
    <citation type="journal article" date="2020" name="Nat. Food">
        <title>A phased Vanilla planifolia genome enables genetic improvement of flavour and production.</title>
        <authorList>
            <person name="Hasing T."/>
            <person name="Tang H."/>
            <person name="Brym M."/>
            <person name="Khazi F."/>
            <person name="Huang T."/>
            <person name="Chambers A.H."/>
        </authorList>
    </citation>
    <scope>NUCLEOTIDE SEQUENCE [LARGE SCALE GENOMIC DNA]</scope>
    <source>
        <tissue evidence="1">Leaf</tissue>
    </source>
</reference>
<protein>
    <submittedName>
        <fullName evidence="1">Uncharacterized protein</fullName>
    </submittedName>
</protein>
<name>A0A835RIR2_VANPL</name>
<gene>
    <name evidence="1" type="ORF">HPP92_009148</name>
</gene>
<dbReference type="AlphaFoldDB" id="A0A835RIR2"/>
<organism evidence="1 2">
    <name type="scientific">Vanilla planifolia</name>
    <name type="common">Vanilla</name>
    <dbReference type="NCBI Taxonomy" id="51239"/>
    <lineage>
        <taxon>Eukaryota</taxon>
        <taxon>Viridiplantae</taxon>
        <taxon>Streptophyta</taxon>
        <taxon>Embryophyta</taxon>
        <taxon>Tracheophyta</taxon>
        <taxon>Spermatophyta</taxon>
        <taxon>Magnoliopsida</taxon>
        <taxon>Liliopsida</taxon>
        <taxon>Asparagales</taxon>
        <taxon>Orchidaceae</taxon>
        <taxon>Vanilloideae</taxon>
        <taxon>Vanilleae</taxon>
        <taxon>Vanilla</taxon>
    </lineage>
</organism>
<comment type="caution">
    <text evidence="1">The sequence shown here is derived from an EMBL/GenBank/DDBJ whole genome shotgun (WGS) entry which is preliminary data.</text>
</comment>